<dbReference type="PANTHER" id="PTHR33376">
    <property type="match status" value="1"/>
</dbReference>
<evidence type="ECO:0000313" key="6">
    <source>
        <dbReference type="Proteomes" id="UP001143391"/>
    </source>
</evidence>
<dbReference type="SUPFAM" id="SSF53850">
    <property type="entry name" value="Periplasmic binding protein-like II"/>
    <property type="match status" value="1"/>
</dbReference>
<keyword evidence="3 4" id="KW-0732">Signal</keyword>
<dbReference type="RefSeq" id="WP_275705059.1">
    <property type="nucleotide sequence ID" value="NZ_JANCMW010000002.1"/>
</dbReference>
<dbReference type="InterPro" id="IPR018389">
    <property type="entry name" value="DctP_fam"/>
</dbReference>
<sequence>MTMQCVTSFSFARKIMGQTLAAALVAGSFSMPAVAEEAEYEFTMGAIVSPGDIYGKMTTSVPERVARATNGKVEVTVSDSLIAASQVASAVRDGRLPMSAALHTYLAGDEPRMGIFNLPGLIENIDDYQKVRNAFWAEDVARIWDESWNAKVFAEGAWCNTRLFSKTPIHSVEDFKGKRLRVHNPQTASLIESLGGKGTPMPMTEIVPALERGVIDGVFTSACVGGTMDIWREAPHVQDWGIAPVTGWAILMNKDEWEKLPSDIQEQIQGAMDELQKEAFGGYKDFVQKAMDQMEEDGAKVWSASEKERAELNQEKYTQGAYDSWYQRAEEVGFDGPAYVQKIRDVLDK</sequence>
<evidence type="ECO:0000256" key="3">
    <source>
        <dbReference type="ARBA" id="ARBA00022729"/>
    </source>
</evidence>
<feature type="signal peptide" evidence="4">
    <location>
        <begin position="1"/>
        <end position="35"/>
    </location>
</feature>
<keyword evidence="2" id="KW-0813">Transport</keyword>
<feature type="chain" id="PRO_5047216633" evidence="4">
    <location>
        <begin position="36"/>
        <end position="349"/>
    </location>
</feature>
<dbReference type="Gene3D" id="3.40.190.170">
    <property type="entry name" value="Bacterial extracellular solute-binding protein, family 7"/>
    <property type="match status" value="1"/>
</dbReference>
<organism evidence="5 6">
    <name type="scientific">Marinobacter iranensis</name>
    <dbReference type="NCBI Taxonomy" id="2962607"/>
    <lineage>
        <taxon>Bacteria</taxon>
        <taxon>Pseudomonadati</taxon>
        <taxon>Pseudomonadota</taxon>
        <taxon>Gammaproteobacteria</taxon>
        <taxon>Pseudomonadales</taxon>
        <taxon>Marinobacteraceae</taxon>
        <taxon>Marinobacter</taxon>
    </lineage>
</organism>
<keyword evidence="6" id="KW-1185">Reference proteome</keyword>
<protein>
    <submittedName>
        <fullName evidence="5">TRAP transporter substrate-binding protein DctP</fullName>
    </submittedName>
</protein>
<evidence type="ECO:0000313" key="5">
    <source>
        <dbReference type="EMBL" id="MDF0749571.1"/>
    </source>
</evidence>
<dbReference type="PANTHER" id="PTHR33376:SF7">
    <property type="entry name" value="C4-DICARBOXYLATE-BINDING PROTEIN DCTB"/>
    <property type="match status" value="1"/>
</dbReference>
<dbReference type="Proteomes" id="UP001143391">
    <property type="component" value="Unassembled WGS sequence"/>
</dbReference>
<accession>A0ABT5Y7B4</accession>
<dbReference type="Pfam" id="PF03480">
    <property type="entry name" value="DctP"/>
    <property type="match status" value="1"/>
</dbReference>
<reference evidence="5" key="1">
    <citation type="submission" date="2022-07" db="EMBL/GenBank/DDBJ databases">
        <title>Marinobacter iranensis a new bacterium isolate from a hipersaline lake in Iran.</title>
        <authorList>
            <person name="Mohammad A.M.A."/>
            <person name="Cristina S.-P."/>
            <person name="Antonio V."/>
        </authorList>
    </citation>
    <scope>NUCLEOTIDE SEQUENCE</scope>
    <source>
        <strain evidence="5">71-i</strain>
    </source>
</reference>
<comment type="caution">
    <text evidence="5">The sequence shown here is derived from an EMBL/GenBank/DDBJ whole genome shotgun (WGS) entry which is preliminary data.</text>
</comment>
<gene>
    <name evidence="5" type="primary">dctP</name>
    <name evidence="5" type="ORF">NLU14_04930</name>
</gene>
<comment type="similarity">
    <text evidence="1">Belongs to the bacterial solute-binding protein 7 family.</text>
</comment>
<name>A0ABT5Y7B4_9GAMM</name>
<evidence type="ECO:0000256" key="1">
    <source>
        <dbReference type="ARBA" id="ARBA00009023"/>
    </source>
</evidence>
<evidence type="ECO:0000256" key="4">
    <source>
        <dbReference type="SAM" id="SignalP"/>
    </source>
</evidence>
<dbReference type="InterPro" id="IPR038404">
    <property type="entry name" value="TRAP_DctP_sf"/>
</dbReference>
<dbReference type="EMBL" id="JANCMW010000002">
    <property type="protein sequence ID" value="MDF0749571.1"/>
    <property type="molecule type" value="Genomic_DNA"/>
</dbReference>
<dbReference type="NCBIfam" id="NF037995">
    <property type="entry name" value="TRAP_S1"/>
    <property type="match status" value="1"/>
</dbReference>
<evidence type="ECO:0000256" key="2">
    <source>
        <dbReference type="ARBA" id="ARBA00022448"/>
    </source>
</evidence>
<proteinExistence type="inferred from homology"/>